<comment type="similarity">
    <text evidence="14">Belongs to the phosphofructokinase type A (PFKA) family.</text>
</comment>
<dbReference type="SUPFAM" id="SSF53784">
    <property type="entry name" value="Phosphofructokinase"/>
    <property type="match status" value="1"/>
</dbReference>
<evidence type="ECO:0000256" key="1">
    <source>
        <dbReference type="ARBA" id="ARBA00001946"/>
    </source>
</evidence>
<comment type="catalytic activity">
    <reaction evidence="15">
        <text>beta-D-fructose 6-phosphate + ATP = beta-D-fructose 1,6-bisphosphate + ADP + H(+)</text>
        <dbReference type="Rhea" id="RHEA:16109"/>
        <dbReference type="ChEBI" id="CHEBI:15378"/>
        <dbReference type="ChEBI" id="CHEBI:30616"/>
        <dbReference type="ChEBI" id="CHEBI:32966"/>
        <dbReference type="ChEBI" id="CHEBI:57634"/>
        <dbReference type="ChEBI" id="CHEBI:456216"/>
        <dbReference type="EC" id="2.7.1.11"/>
    </reaction>
</comment>
<keyword evidence="11" id="KW-0067">ATP-binding</keyword>
<comment type="function">
    <text evidence="2">Catalyzes the phosphorylation of D-fructose 6-phosphate to fructose 1,6-bisphosphate by ATP, the first committing step of glycolysis.</text>
</comment>
<dbReference type="RefSeq" id="WP_249321163.1">
    <property type="nucleotide sequence ID" value="NZ_CP060632.1"/>
</dbReference>
<protein>
    <recommendedName>
        <fullName evidence="5">6-phosphofructokinase</fullName>
        <ecNumber evidence="5">2.7.1.11</ecNumber>
    </recommendedName>
</protein>
<evidence type="ECO:0000313" key="18">
    <source>
        <dbReference type="Proteomes" id="UP000515819"/>
    </source>
</evidence>
<keyword evidence="12" id="KW-0460">Magnesium</keyword>
<evidence type="ECO:0000256" key="4">
    <source>
        <dbReference type="ARBA" id="ARBA00004679"/>
    </source>
</evidence>
<evidence type="ECO:0000313" key="17">
    <source>
        <dbReference type="EMBL" id="QNL99387.1"/>
    </source>
</evidence>
<evidence type="ECO:0000256" key="3">
    <source>
        <dbReference type="ARBA" id="ARBA00004496"/>
    </source>
</evidence>
<dbReference type="EC" id="2.7.1.11" evidence="5"/>
<proteinExistence type="inferred from homology"/>
<dbReference type="GO" id="GO:0070095">
    <property type="term" value="F:fructose-6-phosphate binding"/>
    <property type="evidence" value="ECO:0007669"/>
    <property type="project" value="TreeGrafter"/>
</dbReference>
<dbReference type="PANTHER" id="PTHR13697">
    <property type="entry name" value="PHOSPHOFRUCTOKINASE"/>
    <property type="match status" value="1"/>
</dbReference>
<accession>A0A7G9FLF6</accession>
<keyword evidence="18" id="KW-1185">Reference proteome</keyword>
<sequence length="324" mass="35156">MSEIKKIAVLTSGGDAPGMNSAVRAVVFSANNLGIEVVGVLRGYEGLIDWETVPLGLDDVRNINNQGGTILFTSRSERFLDQKYRHIAAENLRAHDVDAVVAIGGDGTLRGAIKFKDEGVDIVCIPGTIDRDVACSEYTLGFDTAANTAMEAIDKIRDSSVSHGRCSVVEVMGRKRGYIALWAGMATSADAIVLPEKWDGNFDYIINALRKRHTDGRNSYLVVVAEGVTDAGKLADLIQKETGIESRVSVLGYIQRGGQPTAKDRMYGSLMGAYAIEILRQGRGNRIVAIKNDILVDYDIAEAIGLHNNNLDSFQYQLSLMLAE</sequence>
<gene>
    <name evidence="17" type="ORF">H9Q76_11825</name>
</gene>
<dbReference type="GO" id="GO:0046872">
    <property type="term" value="F:metal ion binding"/>
    <property type="evidence" value="ECO:0007669"/>
    <property type="project" value="UniProtKB-KW"/>
</dbReference>
<feature type="domain" description="Phosphofructokinase" evidence="16">
    <location>
        <begin position="6"/>
        <end position="279"/>
    </location>
</feature>
<evidence type="ECO:0000256" key="2">
    <source>
        <dbReference type="ARBA" id="ARBA00002659"/>
    </source>
</evidence>
<evidence type="ECO:0000256" key="10">
    <source>
        <dbReference type="ARBA" id="ARBA00022777"/>
    </source>
</evidence>
<dbReference type="PRINTS" id="PR00476">
    <property type="entry name" value="PHFRCTKINASE"/>
</dbReference>
<dbReference type="AlphaFoldDB" id="A0A7G9FLF6"/>
<evidence type="ECO:0000256" key="12">
    <source>
        <dbReference type="ARBA" id="ARBA00022842"/>
    </source>
</evidence>
<evidence type="ECO:0000256" key="13">
    <source>
        <dbReference type="ARBA" id="ARBA00023152"/>
    </source>
</evidence>
<dbReference type="KEGG" id="wcp:H9Q76_11825"/>
<keyword evidence="10 17" id="KW-0418">Kinase</keyword>
<dbReference type="GO" id="GO:0016208">
    <property type="term" value="F:AMP binding"/>
    <property type="evidence" value="ECO:0007669"/>
    <property type="project" value="TreeGrafter"/>
</dbReference>
<evidence type="ECO:0000256" key="8">
    <source>
        <dbReference type="ARBA" id="ARBA00022723"/>
    </source>
</evidence>
<keyword evidence="7" id="KW-0808">Transferase</keyword>
<dbReference type="UniPathway" id="UPA00109">
    <property type="reaction ID" value="UER00182"/>
</dbReference>
<dbReference type="FunFam" id="3.40.50.460:FF:000002">
    <property type="entry name" value="ATP-dependent 6-phosphofructokinase"/>
    <property type="match status" value="1"/>
</dbReference>
<dbReference type="EMBL" id="CP060632">
    <property type="protein sequence ID" value="QNL99387.1"/>
    <property type="molecule type" value="Genomic_DNA"/>
</dbReference>
<evidence type="ECO:0000256" key="11">
    <source>
        <dbReference type="ARBA" id="ARBA00022840"/>
    </source>
</evidence>
<dbReference type="GO" id="GO:0061621">
    <property type="term" value="P:canonical glycolysis"/>
    <property type="evidence" value="ECO:0007669"/>
    <property type="project" value="TreeGrafter"/>
</dbReference>
<evidence type="ECO:0000256" key="5">
    <source>
        <dbReference type="ARBA" id="ARBA00012055"/>
    </source>
</evidence>
<evidence type="ECO:0000256" key="6">
    <source>
        <dbReference type="ARBA" id="ARBA00022490"/>
    </source>
</evidence>
<dbReference type="GO" id="GO:0005945">
    <property type="term" value="C:6-phosphofructokinase complex"/>
    <property type="evidence" value="ECO:0007669"/>
    <property type="project" value="TreeGrafter"/>
</dbReference>
<dbReference type="InterPro" id="IPR035966">
    <property type="entry name" value="PKF_sf"/>
</dbReference>
<keyword evidence="9" id="KW-0547">Nucleotide-binding</keyword>
<keyword evidence="6" id="KW-0963">Cytoplasm</keyword>
<dbReference type="GO" id="GO:0003872">
    <property type="term" value="F:6-phosphofructokinase activity"/>
    <property type="evidence" value="ECO:0007669"/>
    <property type="project" value="UniProtKB-EC"/>
</dbReference>
<evidence type="ECO:0000256" key="14">
    <source>
        <dbReference type="ARBA" id="ARBA00038478"/>
    </source>
</evidence>
<evidence type="ECO:0000259" key="16">
    <source>
        <dbReference type="Pfam" id="PF00365"/>
    </source>
</evidence>
<dbReference type="InterPro" id="IPR022953">
    <property type="entry name" value="ATP_PFK"/>
</dbReference>
<dbReference type="PANTHER" id="PTHR13697:SF4">
    <property type="entry name" value="ATP-DEPENDENT 6-PHOSPHOFRUCTOKINASE"/>
    <property type="match status" value="1"/>
</dbReference>
<dbReference type="GO" id="GO:0042802">
    <property type="term" value="F:identical protein binding"/>
    <property type="evidence" value="ECO:0007669"/>
    <property type="project" value="TreeGrafter"/>
</dbReference>
<comment type="cofactor">
    <cofactor evidence="1">
        <name>Mg(2+)</name>
        <dbReference type="ChEBI" id="CHEBI:18420"/>
    </cofactor>
</comment>
<keyword evidence="13" id="KW-0324">Glycolysis</keyword>
<dbReference type="GO" id="GO:0030388">
    <property type="term" value="P:fructose 1,6-bisphosphate metabolic process"/>
    <property type="evidence" value="ECO:0007669"/>
    <property type="project" value="TreeGrafter"/>
</dbReference>
<keyword evidence="8" id="KW-0479">Metal-binding</keyword>
<dbReference type="GO" id="GO:0048029">
    <property type="term" value="F:monosaccharide binding"/>
    <property type="evidence" value="ECO:0007669"/>
    <property type="project" value="TreeGrafter"/>
</dbReference>
<dbReference type="Gene3D" id="3.40.50.460">
    <property type="entry name" value="Phosphofructokinase domain"/>
    <property type="match status" value="1"/>
</dbReference>
<dbReference type="Proteomes" id="UP000515819">
    <property type="component" value="Chromosome"/>
</dbReference>
<dbReference type="Gene3D" id="3.40.50.450">
    <property type="match status" value="1"/>
</dbReference>
<comment type="pathway">
    <text evidence="4">Carbohydrate degradation; glycolysis; D-glyceraldehyde 3-phosphate and glycerone phosphate from D-glucose: step 3/4.</text>
</comment>
<dbReference type="InterPro" id="IPR000023">
    <property type="entry name" value="Phosphofructokinase_dom"/>
</dbReference>
<evidence type="ECO:0000256" key="15">
    <source>
        <dbReference type="ARBA" id="ARBA00048070"/>
    </source>
</evidence>
<reference evidence="17 18" key="1">
    <citation type="submission" date="2020-08" db="EMBL/GenBank/DDBJ databases">
        <authorList>
            <person name="Liu C."/>
            <person name="Sun Q."/>
        </authorList>
    </citation>
    <scope>NUCLEOTIDE SEQUENCE [LARGE SCALE GENOMIC DNA]</scope>
    <source>
        <strain evidence="17 18">NSJ-4</strain>
    </source>
</reference>
<dbReference type="GO" id="GO:0006002">
    <property type="term" value="P:fructose 6-phosphate metabolic process"/>
    <property type="evidence" value="ECO:0007669"/>
    <property type="project" value="InterPro"/>
</dbReference>
<dbReference type="PIRSF" id="PIRSF000532">
    <property type="entry name" value="ATP_PFK_prok"/>
    <property type="match status" value="1"/>
</dbReference>
<dbReference type="GO" id="GO:0005524">
    <property type="term" value="F:ATP binding"/>
    <property type="evidence" value="ECO:0007669"/>
    <property type="project" value="UniProtKB-KW"/>
</dbReference>
<evidence type="ECO:0000256" key="7">
    <source>
        <dbReference type="ARBA" id="ARBA00022679"/>
    </source>
</evidence>
<evidence type="ECO:0000256" key="9">
    <source>
        <dbReference type="ARBA" id="ARBA00022741"/>
    </source>
</evidence>
<dbReference type="Pfam" id="PF00365">
    <property type="entry name" value="PFK"/>
    <property type="match status" value="1"/>
</dbReference>
<organism evidence="17 18">
    <name type="scientific">Wujia chipingensis</name>
    <dbReference type="NCBI Taxonomy" id="2763670"/>
    <lineage>
        <taxon>Bacteria</taxon>
        <taxon>Bacillati</taxon>
        <taxon>Bacillota</taxon>
        <taxon>Clostridia</taxon>
        <taxon>Lachnospirales</taxon>
        <taxon>Lachnospiraceae</taxon>
        <taxon>Wujia</taxon>
    </lineage>
</organism>
<dbReference type="InterPro" id="IPR012003">
    <property type="entry name" value="ATP_PFK_prok-type"/>
</dbReference>
<dbReference type="NCBIfam" id="NF002872">
    <property type="entry name" value="PRK03202.1"/>
    <property type="match status" value="1"/>
</dbReference>
<comment type="subcellular location">
    <subcellularLocation>
        <location evidence="3">Cytoplasm</location>
    </subcellularLocation>
</comment>
<name>A0A7G9FLF6_9FIRM</name>